<dbReference type="GO" id="GO:0043953">
    <property type="term" value="P:protein transport by the Tat complex"/>
    <property type="evidence" value="ECO:0007669"/>
    <property type="project" value="UniProtKB-UniRule"/>
</dbReference>
<evidence type="ECO:0000256" key="1">
    <source>
        <dbReference type="ARBA" id="ARBA00004167"/>
    </source>
</evidence>
<keyword evidence="8 9" id="KW-0472">Membrane</keyword>
<dbReference type="InterPro" id="IPR003369">
    <property type="entry name" value="TatA/B/E"/>
</dbReference>
<comment type="function">
    <text evidence="9">Part of the twin-arginine translocation (Tat) system that transports large folded proteins containing a characteristic twin-arginine motif in their signal peptide across membranes. Together with TatC, TatB is part of a receptor directly interacting with Tat signal peptides. TatB may form an oligomeric binding site that transiently accommodates folded Tat precursor proteins before their translocation.</text>
</comment>
<dbReference type="HAMAP" id="MF_00237">
    <property type="entry name" value="TatB"/>
    <property type="match status" value="1"/>
</dbReference>
<evidence type="ECO:0000256" key="5">
    <source>
        <dbReference type="ARBA" id="ARBA00022927"/>
    </source>
</evidence>
<keyword evidence="12" id="KW-1185">Reference proteome</keyword>
<keyword evidence="4 9" id="KW-0812">Transmembrane</keyword>
<evidence type="ECO:0000313" key="12">
    <source>
        <dbReference type="Proteomes" id="UP000005744"/>
    </source>
</evidence>
<keyword evidence="7 9" id="KW-0811">Translocation</keyword>
<evidence type="ECO:0000313" key="11">
    <source>
        <dbReference type="EMBL" id="EIJ42049.1"/>
    </source>
</evidence>
<comment type="subunit">
    <text evidence="9">The Tat system comprises two distinct complexes: a TatABC complex, containing multiple copies of TatA, TatB and TatC subunits, and a separate TatA complex, containing only TatA subunits. Substrates initially bind to the TatABC complex, which probably triggers association of the separate TatA complex to form the active translocon.</text>
</comment>
<dbReference type="PANTHER" id="PTHR33162:SF1">
    <property type="entry name" value="SEC-INDEPENDENT PROTEIN TRANSLOCASE PROTEIN TATA, CHLOROPLASTIC"/>
    <property type="match status" value="1"/>
</dbReference>
<sequence>MFEIGFWELVLIGVIALLVIGPDKLPSAARTAGLWIGKMRRFVTSIKDEVDRELRLQELQQQLKEVEKNNLQPLVDETRKTALDVQNTLNQVATDTQPTNNTPEVPSPTPVLTSSDATKPTERQQTPS</sequence>
<evidence type="ECO:0000256" key="2">
    <source>
        <dbReference type="ARBA" id="ARBA00022448"/>
    </source>
</evidence>
<dbReference type="GO" id="GO:0008320">
    <property type="term" value="F:protein transmembrane transporter activity"/>
    <property type="evidence" value="ECO:0007669"/>
    <property type="project" value="UniProtKB-UniRule"/>
</dbReference>
<gene>
    <name evidence="9" type="primary">tatB</name>
    <name evidence="11" type="ORF">BegalDRAFT_1147</name>
</gene>
<dbReference type="RefSeq" id="WP_002684599.1">
    <property type="nucleotide sequence ID" value="NZ_JH600070.1"/>
</dbReference>
<dbReference type="GO" id="GO:0033281">
    <property type="term" value="C:TAT protein transport complex"/>
    <property type="evidence" value="ECO:0007669"/>
    <property type="project" value="UniProtKB-UniRule"/>
</dbReference>
<dbReference type="eggNOG" id="COG1826">
    <property type="taxonomic scope" value="Bacteria"/>
</dbReference>
<dbReference type="PRINTS" id="PR01506">
    <property type="entry name" value="TATBPROTEIN"/>
</dbReference>
<name>I3CEK6_9GAMM</name>
<evidence type="ECO:0000256" key="3">
    <source>
        <dbReference type="ARBA" id="ARBA00022475"/>
    </source>
</evidence>
<feature type="region of interest" description="Disordered" evidence="10">
    <location>
        <begin position="88"/>
        <end position="128"/>
    </location>
</feature>
<accession>I3CEK6</accession>
<keyword evidence="3 9" id="KW-1003">Cell membrane</keyword>
<keyword evidence="6 9" id="KW-1133">Transmembrane helix</keyword>
<evidence type="ECO:0000256" key="9">
    <source>
        <dbReference type="HAMAP-Rule" id="MF_00237"/>
    </source>
</evidence>
<protein>
    <recommendedName>
        <fullName evidence="9">Sec-independent protein translocase protein TatB</fullName>
    </recommendedName>
</protein>
<dbReference type="EMBL" id="JH600070">
    <property type="protein sequence ID" value="EIJ42049.1"/>
    <property type="molecule type" value="Genomic_DNA"/>
</dbReference>
<dbReference type="NCBIfam" id="TIGR01410">
    <property type="entry name" value="tatB"/>
    <property type="match status" value="1"/>
</dbReference>
<proteinExistence type="inferred from homology"/>
<evidence type="ECO:0000256" key="7">
    <source>
        <dbReference type="ARBA" id="ARBA00023010"/>
    </source>
</evidence>
<organism evidence="11 12">
    <name type="scientific">Beggiatoa alba B18LD</name>
    <dbReference type="NCBI Taxonomy" id="395493"/>
    <lineage>
        <taxon>Bacteria</taxon>
        <taxon>Pseudomonadati</taxon>
        <taxon>Pseudomonadota</taxon>
        <taxon>Gammaproteobacteria</taxon>
        <taxon>Thiotrichales</taxon>
        <taxon>Thiotrichaceae</taxon>
        <taxon>Beggiatoa</taxon>
    </lineage>
</organism>
<dbReference type="Pfam" id="PF02416">
    <property type="entry name" value="TatA_B_E"/>
    <property type="match status" value="1"/>
</dbReference>
<dbReference type="InterPro" id="IPR018448">
    <property type="entry name" value="TatB"/>
</dbReference>
<reference evidence="11 12" key="1">
    <citation type="submission" date="2011-11" db="EMBL/GenBank/DDBJ databases">
        <title>Improved High-Quality Draft sequence of Beggiatoa alba B18lD.</title>
        <authorList>
            <consortium name="US DOE Joint Genome Institute"/>
            <person name="Lucas S."/>
            <person name="Han J."/>
            <person name="Lapidus A."/>
            <person name="Cheng J.-F."/>
            <person name="Goodwin L."/>
            <person name="Pitluck S."/>
            <person name="Peters L."/>
            <person name="Mikhailova N."/>
            <person name="Held B."/>
            <person name="Detter J.C."/>
            <person name="Han C."/>
            <person name="Tapia R."/>
            <person name="Land M."/>
            <person name="Hauser L."/>
            <person name="Kyrpides N."/>
            <person name="Ivanova N."/>
            <person name="Pagani I."/>
            <person name="Samuel K."/>
            <person name="Teske A."/>
            <person name="Mueller J."/>
            <person name="Woyke T."/>
        </authorList>
    </citation>
    <scope>NUCLEOTIDE SEQUENCE [LARGE SCALE GENOMIC DNA]</scope>
    <source>
        <strain evidence="11 12">B18LD</strain>
    </source>
</reference>
<evidence type="ECO:0000256" key="6">
    <source>
        <dbReference type="ARBA" id="ARBA00022989"/>
    </source>
</evidence>
<dbReference type="AlphaFoldDB" id="I3CEK6"/>
<dbReference type="Gene3D" id="1.20.5.3310">
    <property type="match status" value="1"/>
</dbReference>
<dbReference type="HOGENOM" id="CLU_086034_1_1_6"/>
<dbReference type="OrthoDB" id="9816005at2"/>
<dbReference type="Proteomes" id="UP000005744">
    <property type="component" value="Unassembled WGS sequence"/>
</dbReference>
<evidence type="ECO:0000256" key="10">
    <source>
        <dbReference type="SAM" id="MobiDB-lite"/>
    </source>
</evidence>
<keyword evidence="2 9" id="KW-0813">Transport</keyword>
<evidence type="ECO:0000256" key="8">
    <source>
        <dbReference type="ARBA" id="ARBA00023136"/>
    </source>
</evidence>
<comment type="similarity">
    <text evidence="9">Belongs to the TatB family.</text>
</comment>
<dbReference type="STRING" id="395493.BegalDRAFT_1147"/>
<keyword evidence="5 9" id="KW-0653">Protein transport</keyword>
<comment type="subcellular location">
    <subcellularLocation>
        <location evidence="9">Cell membrane</location>
        <topology evidence="9">Single-pass membrane protein</topology>
    </subcellularLocation>
    <subcellularLocation>
        <location evidence="1">Membrane</location>
        <topology evidence="1">Single-pass membrane protein</topology>
    </subcellularLocation>
</comment>
<dbReference type="PANTHER" id="PTHR33162">
    <property type="entry name" value="SEC-INDEPENDENT PROTEIN TRANSLOCASE PROTEIN TATA, CHLOROPLASTIC"/>
    <property type="match status" value="1"/>
</dbReference>
<evidence type="ECO:0000256" key="4">
    <source>
        <dbReference type="ARBA" id="ARBA00022692"/>
    </source>
</evidence>